<feature type="domain" description="Glycosyltransferase 2-like" evidence="2">
    <location>
        <begin position="7"/>
        <end position="115"/>
    </location>
</feature>
<organism evidence="4 5">
    <name type="scientific">Cerina litoralis</name>
    <dbReference type="NCBI Taxonomy" id="2874477"/>
    <lineage>
        <taxon>Bacteria</taxon>
        <taxon>Pseudomonadati</taxon>
        <taxon>Bacteroidota</taxon>
        <taxon>Flavobacteriia</taxon>
        <taxon>Flavobacteriales</taxon>
        <taxon>Flavobacteriaceae</taxon>
        <taxon>Cerina</taxon>
    </lineage>
</organism>
<keyword evidence="1" id="KW-0808">Transferase</keyword>
<dbReference type="RefSeq" id="WP_317901020.1">
    <property type="nucleotide sequence ID" value="NZ_JAIRBC010000004.1"/>
</dbReference>
<dbReference type="GO" id="GO:0016740">
    <property type="term" value="F:transferase activity"/>
    <property type="evidence" value="ECO:0007669"/>
    <property type="project" value="UniProtKB-KW"/>
</dbReference>
<evidence type="ECO:0000259" key="2">
    <source>
        <dbReference type="Pfam" id="PF00535"/>
    </source>
</evidence>
<dbReference type="Pfam" id="PF00535">
    <property type="entry name" value="Glycos_transf_2"/>
    <property type="match status" value="1"/>
</dbReference>
<dbReference type="InterPro" id="IPR029044">
    <property type="entry name" value="Nucleotide-diphossugar_trans"/>
</dbReference>
<evidence type="ECO:0000313" key="5">
    <source>
        <dbReference type="Proteomes" id="UP001200642"/>
    </source>
</evidence>
<evidence type="ECO:0000313" key="4">
    <source>
        <dbReference type="EMBL" id="MCG2459876.1"/>
    </source>
</evidence>
<dbReference type="InterPro" id="IPR001173">
    <property type="entry name" value="Glyco_trans_2-like"/>
</dbReference>
<dbReference type="Pfam" id="PF02709">
    <property type="entry name" value="Glyco_transf_7C"/>
    <property type="match status" value="1"/>
</dbReference>
<dbReference type="PANTHER" id="PTHR43685:SF3">
    <property type="entry name" value="SLR2126 PROTEIN"/>
    <property type="match status" value="1"/>
</dbReference>
<protein>
    <submittedName>
        <fullName evidence="4">Glycosyltransferase family 2 protein</fullName>
    </submittedName>
</protein>
<dbReference type="Proteomes" id="UP001200642">
    <property type="component" value="Unassembled WGS sequence"/>
</dbReference>
<evidence type="ECO:0000259" key="3">
    <source>
        <dbReference type="Pfam" id="PF02709"/>
    </source>
</evidence>
<accession>A0AAE3EUH9</accession>
<reference evidence="4" key="1">
    <citation type="submission" date="2023-02" db="EMBL/GenBank/DDBJ databases">
        <title>Genome of Flavobacteriaceae gen. nov. sp. strain F89.</title>
        <authorList>
            <person name="Wang Y."/>
        </authorList>
    </citation>
    <scope>NUCLEOTIDE SEQUENCE</scope>
    <source>
        <strain evidence="4">F89</strain>
    </source>
</reference>
<proteinExistence type="predicted"/>
<comment type="caution">
    <text evidence="4">The sequence shown here is derived from an EMBL/GenBank/DDBJ whole genome shotgun (WGS) entry which is preliminary data.</text>
</comment>
<feature type="domain" description="Galactosyltransferase C-terminal" evidence="3">
    <location>
        <begin position="167"/>
        <end position="230"/>
    </location>
</feature>
<evidence type="ECO:0000256" key="1">
    <source>
        <dbReference type="ARBA" id="ARBA00022679"/>
    </source>
</evidence>
<dbReference type="InterPro" id="IPR050834">
    <property type="entry name" value="Glycosyltransf_2"/>
</dbReference>
<dbReference type="InterPro" id="IPR027791">
    <property type="entry name" value="Galactosyl_T_C"/>
</dbReference>
<gene>
    <name evidence="4" type="ORF">K8352_03885</name>
</gene>
<dbReference type="Gene3D" id="3.90.550.10">
    <property type="entry name" value="Spore Coat Polysaccharide Biosynthesis Protein SpsA, Chain A"/>
    <property type="match status" value="1"/>
</dbReference>
<keyword evidence="5" id="KW-1185">Reference proteome</keyword>
<name>A0AAE3EUH9_9FLAO</name>
<dbReference type="PANTHER" id="PTHR43685">
    <property type="entry name" value="GLYCOSYLTRANSFERASE"/>
    <property type="match status" value="1"/>
</dbReference>
<sequence length="276" mass="31742">MTPSSCSLIVSTYNWPEALELVLKSIMGQKMLPDEVVIADDGSTPSTQELIKKYQGIFPIPLKHVWHADMGFTRTLILNKAIREVTSDYIVQIDGDIVLHPYFISDHLNFAEADCWTTGSRVLLDSKKSMEILKTKNVTLSVFTKGITNHFNAIRSPFLRKLLFSAKKLDIKKVRGCNMAYWKSDFEKVNGYNEDIIGWGREDSEFAARLINNNIHKKNLKLGGIEFHIFHPEESREKLSVNDNIQEETIVKKIKYCKNGYHQEPRTKNQDKSYEL</sequence>
<dbReference type="CDD" id="cd06420">
    <property type="entry name" value="GT2_Chondriotin_Pol_N"/>
    <property type="match status" value="1"/>
</dbReference>
<dbReference type="AlphaFoldDB" id="A0AAE3EUH9"/>
<dbReference type="EMBL" id="JAIRBC010000004">
    <property type="protein sequence ID" value="MCG2459876.1"/>
    <property type="molecule type" value="Genomic_DNA"/>
</dbReference>
<dbReference type="SUPFAM" id="SSF53448">
    <property type="entry name" value="Nucleotide-diphospho-sugar transferases"/>
    <property type="match status" value="1"/>
</dbReference>